<dbReference type="InterPro" id="IPR009349">
    <property type="entry name" value="TRIP4/RQT4_C2HC5_Znf"/>
</dbReference>
<dbReference type="Pfam" id="PF04266">
    <property type="entry name" value="ASCH"/>
    <property type="match status" value="1"/>
</dbReference>
<dbReference type="Proteomes" id="UP000695000">
    <property type="component" value="Unplaced"/>
</dbReference>
<dbReference type="Gene3D" id="2.30.130.30">
    <property type="entry name" value="Hypothetical protein"/>
    <property type="match status" value="1"/>
</dbReference>
<dbReference type="CDD" id="cd06554">
    <property type="entry name" value="ASCH_ASC-1_like"/>
    <property type="match status" value="1"/>
</dbReference>
<sequence length="512" mass="58768">MEKMNCIKEYLSPILNDDVSDDIIQYISTFNTVEDYDDFMENIVDTSNRMHVQMYNKLKMVLFKTQSGKKNQNQRSQTKGKERISEQIPLAPSTSSSTSAGGGKGNNKGNKTKFTNFYSYDNKPGLRKGRHPCNCQASKHVLINNCSKCGRIVCEQEGSGPCLFCDNMVCTRQEMALLNAKTKESDKFRNHLLEQKKTKEFKQALENRNRLLQTDQMGATKNKVFDDQNDYFDLNSKWLNDKEKDGARRQYRGAREMLHKSKKDFKLALDFASRTVTINDDDQKKNHEKMLAGVNKLLDNADRRFPKNLFDGEKAELIAEIVSLMGQRSGAINKATTKQRKDEAKGLETQRKYRIANSEFLESVDQGMCLSMHQPWASLLVAGIKIHEGRTWRTDHRGRLWIAAGAKQPEDEDILTCEEMYRVIYNDDTIKFPKKYPTGCLLGCVFVEDCLEQSAYREKYPDGESDSPYVLICSNPIILPVFYPMQGQHKIFQLSKEMHMTTKAALMSSKWI</sequence>
<dbReference type="InterPro" id="IPR039128">
    <property type="entry name" value="TRIP4-like"/>
</dbReference>
<dbReference type="InterPro" id="IPR056993">
    <property type="entry name" value="TRIP4_3rd_dom"/>
</dbReference>
<dbReference type="InterPro" id="IPR007374">
    <property type="entry name" value="ASCH_domain"/>
</dbReference>
<dbReference type="GeneID" id="108565550"/>
<organism evidence="5 6">
    <name type="scientific">Nicrophorus vespilloides</name>
    <name type="common">Boreal carrion beetle</name>
    <dbReference type="NCBI Taxonomy" id="110193"/>
    <lineage>
        <taxon>Eukaryota</taxon>
        <taxon>Metazoa</taxon>
        <taxon>Ecdysozoa</taxon>
        <taxon>Arthropoda</taxon>
        <taxon>Hexapoda</taxon>
        <taxon>Insecta</taxon>
        <taxon>Pterygota</taxon>
        <taxon>Neoptera</taxon>
        <taxon>Endopterygota</taxon>
        <taxon>Coleoptera</taxon>
        <taxon>Polyphaga</taxon>
        <taxon>Staphyliniformia</taxon>
        <taxon>Silphidae</taxon>
        <taxon>Nicrophorinae</taxon>
        <taxon>Nicrophorus</taxon>
    </lineage>
</organism>
<feature type="region of interest" description="Disordered" evidence="1">
    <location>
        <begin position="66"/>
        <end position="110"/>
    </location>
</feature>
<accession>A0ABM1N167</accession>
<dbReference type="InterPro" id="IPR015947">
    <property type="entry name" value="PUA-like_sf"/>
</dbReference>
<evidence type="ECO:0000259" key="3">
    <source>
        <dbReference type="Pfam" id="PF06221"/>
    </source>
</evidence>
<dbReference type="SUPFAM" id="SSF88697">
    <property type="entry name" value="PUA domain-like"/>
    <property type="match status" value="1"/>
</dbReference>
<dbReference type="PANTHER" id="PTHR12963">
    <property type="entry name" value="THYROID RECEPTOR INTERACTING PROTEIN RELATED"/>
    <property type="match status" value="1"/>
</dbReference>
<proteinExistence type="predicted"/>
<feature type="domain" description="Activating signal cointegrator 1 third" evidence="4">
    <location>
        <begin position="227"/>
        <end position="277"/>
    </location>
</feature>
<dbReference type="Pfam" id="PF23134">
    <property type="entry name" value="TRIP4_3rd"/>
    <property type="match status" value="1"/>
</dbReference>
<dbReference type="PANTHER" id="PTHR12963:SF4">
    <property type="entry name" value="ACTIVATING SIGNAL COINTEGRATOR 1"/>
    <property type="match status" value="1"/>
</dbReference>
<feature type="domain" description="ASCH" evidence="2">
    <location>
        <begin position="370"/>
        <end position="464"/>
    </location>
</feature>
<feature type="domain" description="TRIP4/RQT4 C2HC5-type zinc finger" evidence="3">
    <location>
        <begin position="131"/>
        <end position="175"/>
    </location>
</feature>
<protein>
    <submittedName>
        <fullName evidence="6">Activating signal cointegrator 1</fullName>
    </submittedName>
</protein>
<evidence type="ECO:0000313" key="6">
    <source>
        <dbReference type="RefSeq" id="XP_017780567.1"/>
    </source>
</evidence>
<feature type="compositionally biased region" description="Polar residues" evidence="1">
    <location>
        <begin position="66"/>
        <end position="77"/>
    </location>
</feature>
<dbReference type="RefSeq" id="XP_017780567.1">
    <property type="nucleotide sequence ID" value="XM_017925078.1"/>
</dbReference>
<reference evidence="6" key="1">
    <citation type="submission" date="2025-08" db="UniProtKB">
        <authorList>
            <consortium name="RefSeq"/>
        </authorList>
    </citation>
    <scope>IDENTIFICATION</scope>
    <source>
        <tissue evidence="6">Whole Larva</tissue>
    </source>
</reference>
<evidence type="ECO:0000259" key="2">
    <source>
        <dbReference type="Pfam" id="PF04266"/>
    </source>
</evidence>
<keyword evidence="5" id="KW-1185">Reference proteome</keyword>
<gene>
    <name evidence="6" type="primary">LOC108565550</name>
</gene>
<evidence type="ECO:0000313" key="5">
    <source>
        <dbReference type="Proteomes" id="UP000695000"/>
    </source>
</evidence>
<dbReference type="Pfam" id="PF06221">
    <property type="entry name" value="zf-C2HC5"/>
    <property type="match status" value="1"/>
</dbReference>
<evidence type="ECO:0000259" key="4">
    <source>
        <dbReference type="Pfam" id="PF23134"/>
    </source>
</evidence>
<name>A0ABM1N167_NICVS</name>
<evidence type="ECO:0000256" key="1">
    <source>
        <dbReference type="SAM" id="MobiDB-lite"/>
    </source>
</evidence>